<organism evidence="6 7">
    <name type="scientific">Didymodactylos carnosus</name>
    <dbReference type="NCBI Taxonomy" id="1234261"/>
    <lineage>
        <taxon>Eukaryota</taxon>
        <taxon>Metazoa</taxon>
        <taxon>Spiralia</taxon>
        <taxon>Gnathifera</taxon>
        <taxon>Rotifera</taxon>
        <taxon>Eurotatoria</taxon>
        <taxon>Bdelloidea</taxon>
        <taxon>Philodinida</taxon>
        <taxon>Philodinidae</taxon>
        <taxon>Didymodactylos</taxon>
    </lineage>
</organism>
<dbReference type="EMBL" id="CAJNOK010050191">
    <property type="protein sequence ID" value="CAF1599145.1"/>
    <property type="molecule type" value="Genomic_DNA"/>
</dbReference>
<protein>
    <recommendedName>
        <fullName evidence="3">Ubiquitin thioesterase OTU</fullName>
        <ecNumber evidence="3">3.4.19.12</ecNumber>
    </recommendedName>
</protein>
<dbReference type="PROSITE" id="PS50802">
    <property type="entry name" value="OTU"/>
    <property type="match status" value="1"/>
</dbReference>
<dbReference type="EC" id="3.4.19.12" evidence="3"/>
<reference evidence="6" key="1">
    <citation type="submission" date="2021-02" db="EMBL/GenBank/DDBJ databases">
        <authorList>
            <person name="Nowell W R."/>
        </authorList>
    </citation>
    <scope>NUCLEOTIDE SEQUENCE</scope>
</reference>
<evidence type="ECO:0000313" key="7">
    <source>
        <dbReference type="Proteomes" id="UP000682733"/>
    </source>
</evidence>
<evidence type="ECO:0000256" key="1">
    <source>
        <dbReference type="ARBA" id="ARBA00000707"/>
    </source>
</evidence>
<accession>A0A8S2VT17</accession>
<keyword evidence="3" id="KW-0645">Protease</keyword>
<dbReference type="GO" id="GO:0005634">
    <property type="term" value="C:nucleus"/>
    <property type="evidence" value="ECO:0007669"/>
    <property type="project" value="TreeGrafter"/>
</dbReference>
<evidence type="ECO:0000256" key="3">
    <source>
        <dbReference type="RuleBase" id="RU367104"/>
    </source>
</evidence>
<dbReference type="GO" id="GO:0016579">
    <property type="term" value="P:protein deubiquitination"/>
    <property type="evidence" value="ECO:0007669"/>
    <property type="project" value="TreeGrafter"/>
</dbReference>
<dbReference type="InterPro" id="IPR003323">
    <property type="entry name" value="OTU_dom"/>
</dbReference>
<dbReference type="PANTHER" id="PTHR13312:SF0">
    <property type="entry name" value="UBIQUITIN THIOESTERASE OTU1"/>
    <property type="match status" value="1"/>
</dbReference>
<evidence type="ECO:0000259" key="4">
    <source>
        <dbReference type="PROSITE" id="PS50802"/>
    </source>
</evidence>
<dbReference type="EMBL" id="CAJOBA010073894">
    <property type="protein sequence ID" value="CAF4406885.1"/>
    <property type="molecule type" value="Genomic_DNA"/>
</dbReference>
<feature type="domain" description="OTU" evidence="4">
    <location>
        <begin position="33"/>
        <end position="154"/>
    </location>
</feature>
<dbReference type="Gene3D" id="3.90.70.80">
    <property type="match status" value="1"/>
</dbReference>
<dbReference type="GO" id="GO:0004843">
    <property type="term" value="F:cysteine-type deubiquitinase activity"/>
    <property type="evidence" value="ECO:0007669"/>
    <property type="project" value="UniProtKB-UniRule"/>
</dbReference>
<dbReference type="GO" id="GO:0005829">
    <property type="term" value="C:cytosol"/>
    <property type="evidence" value="ECO:0007669"/>
    <property type="project" value="TreeGrafter"/>
</dbReference>
<dbReference type="PANTHER" id="PTHR13312">
    <property type="entry name" value="HIV-INDUCED PROTEIN-7-LIKE PROTEASE"/>
    <property type="match status" value="1"/>
</dbReference>
<comment type="subcellular location">
    <subcellularLocation>
        <location evidence="3">Cytoplasm</location>
    </subcellularLocation>
</comment>
<dbReference type="GO" id="GO:0036503">
    <property type="term" value="P:ERAD pathway"/>
    <property type="evidence" value="ECO:0007669"/>
    <property type="project" value="TreeGrafter"/>
</dbReference>
<dbReference type="Proteomes" id="UP000682733">
    <property type="component" value="Unassembled WGS sequence"/>
</dbReference>
<keyword evidence="2 3" id="KW-0378">Hydrolase</keyword>
<dbReference type="Proteomes" id="UP000677228">
    <property type="component" value="Unassembled WGS sequence"/>
</dbReference>
<keyword evidence="3" id="KW-0963">Cytoplasm</keyword>
<keyword evidence="3" id="KW-0788">Thiol protease</keyword>
<evidence type="ECO:0000256" key="2">
    <source>
        <dbReference type="ARBA" id="ARBA00022801"/>
    </source>
</evidence>
<dbReference type="Pfam" id="PF02338">
    <property type="entry name" value="OTU"/>
    <property type="match status" value="1"/>
</dbReference>
<comment type="caution">
    <text evidence="6">The sequence shown here is derived from an EMBL/GenBank/DDBJ whole genome shotgun (WGS) entry which is preliminary data.</text>
</comment>
<gene>
    <name evidence="5" type="ORF">OVA965_LOCUS41993</name>
    <name evidence="6" type="ORF">TMI583_LOCUS43779</name>
</gene>
<keyword evidence="3" id="KW-0833">Ubl conjugation pathway</keyword>
<comment type="function">
    <text evidence="3">Hydrolase that can remove conjugated ubiquitin from proteins and may therefore play an important regulatory role at the level of protein turnover by preventing degradation.</text>
</comment>
<dbReference type="GO" id="GO:0030968">
    <property type="term" value="P:endoplasmic reticulum unfolded protein response"/>
    <property type="evidence" value="ECO:0007669"/>
    <property type="project" value="TreeGrafter"/>
</dbReference>
<name>A0A8S2VT17_9BILA</name>
<dbReference type="SUPFAM" id="SSF54001">
    <property type="entry name" value="Cysteine proteinases"/>
    <property type="match status" value="1"/>
</dbReference>
<evidence type="ECO:0000313" key="6">
    <source>
        <dbReference type="EMBL" id="CAF4406885.1"/>
    </source>
</evidence>
<dbReference type="AlphaFoldDB" id="A0A8S2VT17"/>
<proteinExistence type="predicted"/>
<evidence type="ECO:0000313" key="5">
    <source>
        <dbReference type="EMBL" id="CAF1599145.1"/>
    </source>
</evidence>
<sequence>MSEQLEEPSLKVSSSTTLVSSSSATAQQQIARLVRVPVPGDGSCLYSTLSLILRNHTGEKLSSQQLRERIAQEVDNHPEEYRDLLEYPEYANRIRDPLLWGGQTEIDLFTRIFGIGVRNINSETNTIYDNRARGTNYYAYVFYNGYHYDLVRYSDDQQIEKTIFSVNDDRNDLIHDLLQRERKQETMYETGRCIVGSQAVQNGQVNGVLMSR</sequence>
<comment type="catalytic activity">
    <reaction evidence="1 3">
        <text>Thiol-dependent hydrolysis of ester, thioester, amide, peptide and isopeptide bonds formed by the C-terminal Gly of ubiquitin (a 76-residue protein attached to proteins as an intracellular targeting signal).</text>
        <dbReference type="EC" id="3.4.19.12"/>
    </reaction>
</comment>
<dbReference type="InterPro" id="IPR038765">
    <property type="entry name" value="Papain-like_cys_pep_sf"/>
</dbReference>